<dbReference type="GO" id="GO:0030497">
    <property type="term" value="P:fatty acid elongation"/>
    <property type="evidence" value="ECO:0007669"/>
    <property type="project" value="TreeGrafter"/>
</dbReference>
<dbReference type="GO" id="GO:0030148">
    <property type="term" value="P:sphingolipid biosynthetic process"/>
    <property type="evidence" value="ECO:0007669"/>
    <property type="project" value="TreeGrafter"/>
</dbReference>
<keyword evidence="9 14" id="KW-0443">Lipid metabolism</keyword>
<dbReference type="GO" id="GO:0005789">
    <property type="term" value="C:endoplasmic reticulum membrane"/>
    <property type="evidence" value="ECO:0007669"/>
    <property type="project" value="UniProtKB-SubCell"/>
</dbReference>
<keyword evidence="10 14" id="KW-0472">Membrane</keyword>
<protein>
    <recommendedName>
        <fullName evidence="4 14">Very-long-chain (3R)-3-hydroxyacyl-CoA dehydratase</fullName>
        <ecNumber evidence="4 14">4.2.1.134</ecNumber>
    </recommendedName>
</protein>
<keyword evidence="11 14" id="KW-0275">Fatty acid biosynthesis</keyword>
<comment type="similarity">
    <text evidence="3 14">Belongs to the very long-chain fatty acids dehydratase HACD family.</text>
</comment>
<evidence type="ECO:0000313" key="15">
    <source>
        <dbReference type="EMBL" id="PHH70899.1"/>
    </source>
</evidence>
<sequence>MASNQMPPCSPRTAYLIAYNAASALAWAVVLCRTLAVSVGHHNPQLAYAVVGHWTKWTQTMAALEVLHSLLGLVGAPWTTTLMQVASRYLLVWGIINPFPYLALVPVYASMLTAWSIAEVIRYSYFALSLARCRPAALTWLRYNSFVILYPIGILSESCLVYLATEPAGVISPLAKYALYAVLVLYVPGSYVLYSHMMKQRRKVMGSARPKDQKARQ</sequence>
<dbReference type="OrthoDB" id="46988at2759"/>
<comment type="pathway">
    <text evidence="2 14">Lipid metabolism; fatty acid biosynthesis.</text>
</comment>
<keyword evidence="16" id="KW-1185">Reference proteome</keyword>
<reference evidence="15 16" key="1">
    <citation type="submission" date="2017-06" db="EMBL/GenBank/DDBJ databases">
        <title>Ant-infecting Ophiocordyceps genomes reveal a high diversity of potential behavioral manipulation genes and a possible major role for enterotoxins.</title>
        <authorList>
            <person name="De Bekker C."/>
            <person name="Evans H.C."/>
            <person name="Brachmann A."/>
            <person name="Hughes D.P."/>
        </authorList>
    </citation>
    <scope>NUCLEOTIDE SEQUENCE [LARGE SCALE GENOMIC DNA]</scope>
    <source>
        <strain evidence="15 16">1348a</strain>
    </source>
</reference>
<feature type="transmembrane region" description="Helical" evidence="14">
    <location>
        <begin position="60"/>
        <end position="78"/>
    </location>
</feature>
<dbReference type="PANTHER" id="PTHR11035">
    <property type="entry name" value="VERY-LONG-CHAIN (3R)-3-HYDROXYACYL-COA DEHYDRATASE"/>
    <property type="match status" value="1"/>
</dbReference>
<comment type="caution">
    <text evidence="14">Lacks conserved residue(s) required for the propagation of feature annotation.</text>
</comment>
<keyword evidence="12 14" id="KW-0456">Lyase</keyword>
<evidence type="ECO:0000256" key="5">
    <source>
        <dbReference type="ARBA" id="ARBA00022516"/>
    </source>
</evidence>
<dbReference type="UniPathway" id="UPA00094"/>
<dbReference type="EC" id="4.2.1.134" evidence="4 14"/>
<evidence type="ECO:0000256" key="8">
    <source>
        <dbReference type="ARBA" id="ARBA00022989"/>
    </source>
</evidence>
<proteinExistence type="inferred from homology"/>
<evidence type="ECO:0000256" key="10">
    <source>
        <dbReference type="ARBA" id="ARBA00023136"/>
    </source>
</evidence>
<feature type="transmembrane region" description="Helical" evidence="14">
    <location>
        <begin position="143"/>
        <end position="165"/>
    </location>
</feature>
<dbReference type="PANTHER" id="PTHR11035:SF3">
    <property type="entry name" value="VERY-LONG-CHAIN (3R)-3-HYDROXYACYL-COA DEHYDRATASE"/>
    <property type="match status" value="1"/>
</dbReference>
<comment type="caution">
    <text evidence="15">The sequence shown here is derived from an EMBL/GenBank/DDBJ whole genome shotgun (WGS) entry which is preliminary data.</text>
</comment>
<dbReference type="EMBL" id="NJEU01000744">
    <property type="protein sequence ID" value="PHH70899.1"/>
    <property type="molecule type" value="Genomic_DNA"/>
</dbReference>
<evidence type="ECO:0000256" key="11">
    <source>
        <dbReference type="ARBA" id="ARBA00023160"/>
    </source>
</evidence>
<dbReference type="Pfam" id="PF04387">
    <property type="entry name" value="PTPLA"/>
    <property type="match status" value="1"/>
</dbReference>
<dbReference type="AlphaFoldDB" id="A0A2C5XFV8"/>
<evidence type="ECO:0000256" key="2">
    <source>
        <dbReference type="ARBA" id="ARBA00005194"/>
    </source>
</evidence>
<dbReference type="GO" id="GO:0042761">
    <property type="term" value="P:very long-chain fatty acid biosynthetic process"/>
    <property type="evidence" value="ECO:0007669"/>
    <property type="project" value="TreeGrafter"/>
</dbReference>
<organism evidence="15 16">
    <name type="scientific">Ophiocordyceps australis</name>
    <dbReference type="NCBI Taxonomy" id="1399860"/>
    <lineage>
        <taxon>Eukaryota</taxon>
        <taxon>Fungi</taxon>
        <taxon>Dikarya</taxon>
        <taxon>Ascomycota</taxon>
        <taxon>Pezizomycotina</taxon>
        <taxon>Sordariomycetes</taxon>
        <taxon>Hypocreomycetidae</taxon>
        <taxon>Hypocreales</taxon>
        <taxon>Ophiocordycipitaceae</taxon>
        <taxon>Ophiocordyceps</taxon>
    </lineage>
</organism>
<evidence type="ECO:0000256" key="9">
    <source>
        <dbReference type="ARBA" id="ARBA00023098"/>
    </source>
</evidence>
<evidence type="ECO:0000256" key="3">
    <source>
        <dbReference type="ARBA" id="ARBA00007811"/>
    </source>
</evidence>
<evidence type="ECO:0000256" key="4">
    <source>
        <dbReference type="ARBA" id="ARBA00013122"/>
    </source>
</evidence>
<evidence type="ECO:0000256" key="1">
    <source>
        <dbReference type="ARBA" id="ARBA00004141"/>
    </source>
</evidence>
<evidence type="ECO:0000256" key="6">
    <source>
        <dbReference type="ARBA" id="ARBA00022692"/>
    </source>
</evidence>
<name>A0A2C5XFV8_9HYPO</name>
<comment type="catalytic activity">
    <reaction evidence="13 14">
        <text>a very-long-chain (3R)-3-hydroxyacyl-CoA = a very-long-chain (2E)-enoyl-CoA + H2O</text>
        <dbReference type="Rhea" id="RHEA:45812"/>
        <dbReference type="ChEBI" id="CHEBI:15377"/>
        <dbReference type="ChEBI" id="CHEBI:83728"/>
        <dbReference type="ChEBI" id="CHEBI:85440"/>
        <dbReference type="EC" id="4.2.1.134"/>
    </reaction>
</comment>
<evidence type="ECO:0000313" key="16">
    <source>
        <dbReference type="Proteomes" id="UP000224854"/>
    </source>
</evidence>
<gene>
    <name evidence="15" type="ORF">CDD82_6861</name>
</gene>
<comment type="function">
    <text evidence="14">Catalyzes the third of the four reactions of the long-chain fatty acids elongation cycle. This endoplasmic reticulum-bound enzymatic process, allows the addition of two carbons to the chain of long- and very long-chain fatty acids/VLCFAs per cycle. This enzyme catalyzes the dehydration of the 3-hydroxyacyl-CoA intermediate into trans-2,3-enoyl-CoA, within each cycle of fatty acid elongation. Thereby, it participates to the production of VLCFAs of different chain lengths that are involved in multiple biological processes as precursors of membrane lipids and lipid mediators.</text>
</comment>
<dbReference type="InterPro" id="IPR007482">
    <property type="entry name" value="Tyr_Pase-like_PTPLA"/>
</dbReference>
<evidence type="ECO:0000256" key="7">
    <source>
        <dbReference type="ARBA" id="ARBA00022832"/>
    </source>
</evidence>
<keyword evidence="5 14" id="KW-0444">Lipid biosynthesis</keyword>
<keyword evidence="7 14" id="KW-0276">Fatty acid metabolism</keyword>
<evidence type="ECO:0000256" key="13">
    <source>
        <dbReference type="ARBA" id="ARBA00036671"/>
    </source>
</evidence>
<keyword evidence="8 14" id="KW-1133">Transmembrane helix</keyword>
<feature type="transmembrane region" description="Helical" evidence="14">
    <location>
        <begin position="177"/>
        <end position="194"/>
    </location>
</feature>
<accession>A0A2C5XFV8</accession>
<dbReference type="Proteomes" id="UP000224854">
    <property type="component" value="Unassembled WGS sequence"/>
</dbReference>
<dbReference type="GO" id="GO:0102158">
    <property type="term" value="F:very-long-chain (3R)-3-hydroxyacyl-CoA dehydratase activity"/>
    <property type="evidence" value="ECO:0007669"/>
    <property type="project" value="UniProtKB-EC"/>
</dbReference>
<evidence type="ECO:0000256" key="12">
    <source>
        <dbReference type="ARBA" id="ARBA00023239"/>
    </source>
</evidence>
<evidence type="ECO:0000256" key="14">
    <source>
        <dbReference type="RuleBase" id="RU363109"/>
    </source>
</evidence>
<comment type="subcellular location">
    <subcellularLocation>
        <location evidence="14">Endoplasmic reticulum membrane</location>
        <topology evidence="14">Multi-pass membrane protein</topology>
    </subcellularLocation>
    <subcellularLocation>
        <location evidence="1">Membrane</location>
        <topology evidence="1">Multi-pass membrane protein</topology>
    </subcellularLocation>
</comment>
<keyword evidence="6 14" id="KW-0812">Transmembrane</keyword>
<keyword evidence="14" id="KW-0256">Endoplasmic reticulum</keyword>